<evidence type="ECO:0008006" key="3">
    <source>
        <dbReference type="Google" id="ProtNLM"/>
    </source>
</evidence>
<feature type="region of interest" description="Disordered" evidence="1">
    <location>
        <begin position="31"/>
        <end position="61"/>
    </location>
</feature>
<dbReference type="InterPro" id="IPR011051">
    <property type="entry name" value="RmlC_Cupin_sf"/>
</dbReference>
<dbReference type="AlphaFoldDB" id="A0A382T670"/>
<dbReference type="Gene3D" id="2.60.120.10">
    <property type="entry name" value="Jelly Rolls"/>
    <property type="match status" value="1"/>
</dbReference>
<evidence type="ECO:0000313" key="2">
    <source>
        <dbReference type="EMBL" id="SVD17292.1"/>
    </source>
</evidence>
<gene>
    <name evidence="2" type="ORF">METZ01_LOCUS370146</name>
</gene>
<sequence length="106" mass="11094">PATNSGSGIVHDKQTEVYQILSGAGEMITGGTLTNSRPMNPMGATVRQLTGPSSFGTGIEGGESRRVVAGDMVIVPAGVPHGFSRIEEAITYLVIRVDPEQVVELK</sequence>
<dbReference type="SUPFAM" id="SSF51182">
    <property type="entry name" value="RmlC-like cupins"/>
    <property type="match status" value="1"/>
</dbReference>
<protein>
    <recommendedName>
        <fullName evidence="3">Cupin type-1 domain-containing protein</fullName>
    </recommendedName>
</protein>
<proteinExistence type="predicted"/>
<feature type="compositionally biased region" description="Polar residues" evidence="1">
    <location>
        <begin position="47"/>
        <end position="56"/>
    </location>
</feature>
<name>A0A382T670_9ZZZZ</name>
<dbReference type="InterPro" id="IPR014710">
    <property type="entry name" value="RmlC-like_jellyroll"/>
</dbReference>
<dbReference type="EMBL" id="UINC01134015">
    <property type="protein sequence ID" value="SVD17292.1"/>
    <property type="molecule type" value="Genomic_DNA"/>
</dbReference>
<feature type="non-terminal residue" evidence="2">
    <location>
        <position position="1"/>
    </location>
</feature>
<organism evidence="2">
    <name type="scientific">marine metagenome</name>
    <dbReference type="NCBI Taxonomy" id="408172"/>
    <lineage>
        <taxon>unclassified sequences</taxon>
        <taxon>metagenomes</taxon>
        <taxon>ecological metagenomes</taxon>
    </lineage>
</organism>
<accession>A0A382T670</accession>
<reference evidence="2" key="1">
    <citation type="submission" date="2018-05" db="EMBL/GenBank/DDBJ databases">
        <authorList>
            <person name="Lanie J.A."/>
            <person name="Ng W.-L."/>
            <person name="Kazmierczak K.M."/>
            <person name="Andrzejewski T.M."/>
            <person name="Davidsen T.M."/>
            <person name="Wayne K.J."/>
            <person name="Tettelin H."/>
            <person name="Glass J.I."/>
            <person name="Rusch D."/>
            <person name="Podicherti R."/>
            <person name="Tsui H.-C.T."/>
            <person name="Winkler M.E."/>
        </authorList>
    </citation>
    <scope>NUCLEOTIDE SEQUENCE</scope>
</reference>
<evidence type="ECO:0000256" key="1">
    <source>
        <dbReference type="SAM" id="MobiDB-lite"/>
    </source>
</evidence>